<evidence type="ECO:0000313" key="4">
    <source>
        <dbReference type="Proteomes" id="UP000824998"/>
    </source>
</evidence>
<organism evidence="3 4">
    <name type="scientific">Amylocarpus encephaloides</name>
    <dbReference type="NCBI Taxonomy" id="45428"/>
    <lineage>
        <taxon>Eukaryota</taxon>
        <taxon>Fungi</taxon>
        <taxon>Dikarya</taxon>
        <taxon>Ascomycota</taxon>
        <taxon>Pezizomycotina</taxon>
        <taxon>Leotiomycetes</taxon>
        <taxon>Helotiales</taxon>
        <taxon>Helotiales incertae sedis</taxon>
        <taxon>Amylocarpus</taxon>
    </lineage>
</organism>
<evidence type="ECO:0000256" key="1">
    <source>
        <dbReference type="SAM" id="MobiDB-lite"/>
    </source>
</evidence>
<sequence>MIVKRNVRGGQPSPYPRWPFHGLRAAQLISSITVSGIMCYFMYYLRAERFTIPWTFIVLLSVSLATIVSLTVTIILYNFTFLSPRYNLITNGGISAIWAMGFGMLSWSISTSNVLAKACTGSIWGGDAGAAVCRDYKALWSMTLVGTVATFSALTLDFSTWKKTASRGAYAMPEDDKDAIKANNMTAAELQNQKFEPLKERSVVQTTGVTPFHNEQDIGYHSGYGQESWGPLENKKGGT</sequence>
<proteinExistence type="predicted"/>
<name>A0A9P8BZI9_9HELO</name>
<comment type="caution">
    <text evidence="3">The sequence shown here is derived from an EMBL/GenBank/DDBJ whole genome shotgun (WGS) entry which is preliminary data.</text>
</comment>
<dbReference type="Proteomes" id="UP000824998">
    <property type="component" value="Unassembled WGS sequence"/>
</dbReference>
<keyword evidence="2" id="KW-0472">Membrane</keyword>
<feature type="transmembrane region" description="Helical" evidence="2">
    <location>
        <begin position="88"/>
        <end position="107"/>
    </location>
</feature>
<evidence type="ECO:0000256" key="2">
    <source>
        <dbReference type="SAM" id="Phobius"/>
    </source>
</evidence>
<dbReference type="AlphaFoldDB" id="A0A9P8BZI9"/>
<protein>
    <recommendedName>
        <fullName evidence="5">MARVEL domain-containing protein</fullName>
    </recommendedName>
</protein>
<keyword evidence="2" id="KW-0812">Transmembrane</keyword>
<dbReference type="OrthoDB" id="5344006at2759"/>
<accession>A0A9P8BZI9</accession>
<feature type="region of interest" description="Disordered" evidence="1">
    <location>
        <begin position="214"/>
        <end position="239"/>
    </location>
</feature>
<evidence type="ECO:0008006" key="5">
    <source>
        <dbReference type="Google" id="ProtNLM"/>
    </source>
</evidence>
<gene>
    <name evidence="3" type="ORF">BJ875DRAFT_260129</name>
</gene>
<evidence type="ECO:0000313" key="3">
    <source>
        <dbReference type="EMBL" id="KAG9228162.1"/>
    </source>
</evidence>
<feature type="transmembrane region" description="Helical" evidence="2">
    <location>
        <begin position="21"/>
        <end position="45"/>
    </location>
</feature>
<keyword evidence="2" id="KW-1133">Transmembrane helix</keyword>
<keyword evidence="4" id="KW-1185">Reference proteome</keyword>
<dbReference type="EMBL" id="MU252038">
    <property type="protein sequence ID" value="KAG9228162.1"/>
    <property type="molecule type" value="Genomic_DNA"/>
</dbReference>
<feature type="transmembrane region" description="Helical" evidence="2">
    <location>
        <begin position="51"/>
        <end position="76"/>
    </location>
</feature>
<reference evidence="3" key="1">
    <citation type="journal article" date="2021" name="IMA Fungus">
        <title>Genomic characterization of three marine fungi, including Emericellopsis atlantica sp. nov. with signatures of a generalist lifestyle and marine biomass degradation.</title>
        <authorList>
            <person name="Hagestad O.C."/>
            <person name="Hou L."/>
            <person name="Andersen J.H."/>
            <person name="Hansen E.H."/>
            <person name="Altermark B."/>
            <person name="Li C."/>
            <person name="Kuhnert E."/>
            <person name="Cox R.J."/>
            <person name="Crous P.W."/>
            <person name="Spatafora J.W."/>
            <person name="Lail K."/>
            <person name="Amirebrahimi M."/>
            <person name="Lipzen A."/>
            <person name="Pangilinan J."/>
            <person name="Andreopoulos W."/>
            <person name="Hayes R.D."/>
            <person name="Ng V."/>
            <person name="Grigoriev I.V."/>
            <person name="Jackson S.A."/>
            <person name="Sutton T.D.S."/>
            <person name="Dobson A.D.W."/>
            <person name="Rama T."/>
        </authorList>
    </citation>
    <scope>NUCLEOTIDE SEQUENCE</scope>
    <source>
        <strain evidence="3">TRa018bII</strain>
    </source>
</reference>